<evidence type="ECO:0000313" key="3">
    <source>
        <dbReference type="Proteomes" id="UP000827084"/>
    </source>
</evidence>
<proteinExistence type="predicted"/>
<dbReference type="RefSeq" id="WP_128090214.1">
    <property type="nucleotide sequence ID" value="NZ_BMPK01000007.1"/>
</dbReference>
<protein>
    <recommendedName>
        <fullName evidence="4">NfeD-like C-terminal domain-containing protein</fullName>
    </recommendedName>
</protein>
<feature type="transmembrane region" description="Helical" evidence="1">
    <location>
        <begin position="34"/>
        <end position="55"/>
    </location>
</feature>
<evidence type="ECO:0000256" key="1">
    <source>
        <dbReference type="SAM" id="Phobius"/>
    </source>
</evidence>
<organism evidence="2 3">
    <name type="scientific">Shewanella putrefaciens</name>
    <name type="common">Pseudomonas putrefaciens</name>
    <dbReference type="NCBI Taxonomy" id="24"/>
    <lineage>
        <taxon>Bacteria</taxon>
        <taxon>Pseudomonadati</taxon>
        <taxon>Pseudomonadota</taxon>
        <taxon>Gammaproteobacteria</taxon>
        <taxon>Alteromonadales</taxon>
        <taxon>Shewanellaceae</taxon>
        <taxon>Shewanella</taxon>
    </lineage>
</organism>
<feature type="transmembrane region" description="Helical" evidence="1">
    <location>
        <begin position="67"/>
        <end position="87"/>
    </location>
</feature>
<accession>A0ABX8XBF6</accession>
<sequence length="231" mass="25604">MQPAYQAHLVGFIFIVIFMFVVIAFPTFKGMHQSLLFLTSLAFAIGFSIWCWPTVKKVWEHPVGRTLIVILHLFVILLSAILARNVVASALGLPPQDFEMSVSFITFLFYIPAWSIVVSILVGVFTFILYIIGLIIGAFHRPLKESAKLFGHAAGSLAICIYSSAVFDFANKNEKSLHPLVRSVALFGDFQSAEAYPGIGATERIRLHANGVISVATVENNTVVIRVRKYE</sequence>
<reference evidence="2 3" key="1">
    <citation type="submission" date="2021-08" db="EMBL/GenBank/DDBJ databases">
        <title>Shewanella putrefaciens YZ-J, complete genome.</title>
        <authorList>
            <person name="Yi Z."/>
        </authorList>
    </citation>
    <scope>NUCLEOTIDE SEQUENCE [LARGE SCALE GENOMIC DNA]</scope>
    <source>
        <strain evidence="2 3">YZ-J</strain>
    </source>
</reference>
<name>A0ABX8XBF6_SHEPU</name>
<dbReference type="Proteomes" id="UP000827084">
    <property type="component" value="Chromosome"/>
</dbReference>
<keyword evidence="1" id="KW-0472">Membrane</keyword>
<gene>
    <name evidence="2" type="ORF">K3G22_19015</name>
</gene>
<dbReference type="EMBL" id="CP080635">
    <property type="protein sequence ID" value="QYX72778.1"/>
    <property type="molecule type" value="Genomic_DNA"/>
</dbReference>
<keyword evidence="1" id="KW-1133">Transmembrane helix</keyword>
<evidence type="ECO:0000313" key="2">
    <source>
        <dbReference type="EMBL" id="QYX72778.1"/>
    </source>
</evidence>
<keyword evidence="3" id="KW-1185">Reference proteome</keyword>
<feature type="transmembrane region" description="Helical" evidence="1">
    <location>
        <begin position="7"/>
        <end position="28"/>
    </location>
</feature>
<feature type="transmembrane region" description="Helical" evidence="1">
    <location>
        <begin position="107"/>
        <end position="137"/>
    </location>
</feature>
<evidence type="ECO:0008006" key="4">
    <source>
        <dbReference type="Google" id="ProtNLM"/>
    </source>
</evidence>
<dbReference type="GeneID" id="67445396"/>
<keyword evidence="1" id="KW-0812">Transmembrane</keyword>